<dbReference type="InterPro" id="IPR043145">
    <property type="entry name" value="Znf_ZZ_sf"/>
</dbReference>
<dbReference type="PANTHER" id="PTHR12802">
    <property type="entry name" value="SWI/SNF COMPLEX-RELATED"/>
    <property type="match status" value="1"/>
</dbReference>
<dbReference type="Pfam" id="PF00249">
    <property type="entry name" value="Myb_DNA-binding"/>
    <property type="match status" value="1"/>
</dbReference>
<dbReference type="GO" id="GO:0045893">
    <property type="term" value="P:positive regulation of DNA-templated transcription"/>
    <property type="evidence" value="ECO:0007669"/>
    <property type="project" value="TreeGrafter"/>
</dbReference>
<evidence type="ECO:0000259" key="12">
    <source>
        <dbReference type="PROSITE" id="PS50135"/>
    </source>
</evidence>
<dbReference type="AlphaFoldDB" id="A0AAD5Y7N9"/>
<feature type="region of interest" description="Disordered" evidence="10">
    <location>
        <begin position="375"/>
        <end position="398"/>
    </location>
</feature>
<proteinExistence type="predicted"/>
<dbReference type="InterPro" id="IPR036388">
    <property type="entry name" value="WH-like_DNA-bd_sf"/>
</dbReference>
<protein>
    <recommendedName>
        <fullName evidence="17">SWIRM-domain-containing protein</fullName>
    </recommendedName>
</protein>
<dbReference type="GO" id="GO:0008270">
    <property type="term" value="F:zinc ion binding"/>
    <property type="evidence" value="ECO:0007669"/>
    <property type="project" value="UniProtKB-KW"/>
</dbReference>
<keyword evidence="9" id="KW-0175">Coiled coil</keyword>
<keyword evidence="5" id="KW-0238">DNA-binding</keyword>
<keyword evidence="3" id="KW-0862">Zinc</keyword>
<dbReference type="SMART" id="SM00291">
    <property type="entry name" value="ZnF_ZZ"/>
    <property type="match status" value="1"/>
</dbReference>
<dbReference type="GO" id="GO:0003677">
    <property type="term" value="F:DNA binding"/>
    <property type="evidence" value="ECO:0007669"/>
    <property type="project" value="UniProtKB-KW"/>
</dbReference>
<dbReference type="PROSITE" id="PS50135">
    <property type="entry name" value="ZF_ZZ_2"/>
    <property type="match status" value="1"/>
</dbReference>
<dbReference type="PANTHER" id="PTHR12802:SF41">
    <property type="entry name" value="BRAHMA ASSOCIATED PROTEIN 155 KDA"/>
    <property type="match status" value="1"/>
</dbReference>
<dbReference type="PROSITE" id="PS50090">
    <property type="entry name" value="MYB_LIKE"/>
    <property type="match status" value="1"/>
</dbReference>
<dbReference type="InterPro" id="IPR032451">
    <property type="entry name" value="SMARCC_C"/>
</dbReference>
<dbReference type="PROSITE" id="PS01357">
    <property type="entry name" value="ZF_ZZ_1"/>
    <property type="match status" value="1"/>
</dbReference>
<evidence type="ECO:0000256" key="5">
    <source>
        <dbReference type="ARBA" id="ARBA00023125"/>
    </source>
</evidence>
<evidence type="ECO:0000259" key="14">
    <source>
        <dbReference type="PROSITE" id="PS51293"/>
    </source>
</evidence>
<dbReference type="Pfam" id="PF04433">
    <property type="entry name" value="SWIRM"/>
    <property type="match status" value="1"/>
</dbReference>
<dbReference type="CDD" id="cd00167">
    <property type="entry name" value="SANT"/>
    <property type="match status" value="1"/>
</dbReference>
<evidence type="ECO:0000313" key="16">
    <source>
        <dbReference type="Proteomes" id="UP001210925"/>
    </source>
</evidence>
<dbReference type="Gene3D" id="3.30.60.90">
    <property type="match status" value="1"/>
</dbReference>
<keyword evidence="6" id="KW-0804">Transcription</keyword>
<evidence type="ECO:0000259" key="13">
    <source>
        <dbReference type="PROSITE" id="PS50934"/>
    </source>
</evidence>
<dbReference type="GO" id="GO:0042393">
    <property type="term" value="F:histone binding"/>
    <property type="evidence" value="ECO:0007669"/>
    <property type="project" value="TreeGrafter"/>
</dbReference>
<evidence type="ECO:0000256" key="1">
    <source>
        <dbReference type="ARBA" id="ARBA00022723"/>
    </source>
</evidence>
<keyword evidence="4" id="KW-0805">Transcription regulation</keyword>
<gene>
    <name evidence="15" type="ORF">HK103_005675</name>
</gene>
<dbReference type="InterPro" id="IPR017884">
    <property type="entry name" value="SANT_dom"/>
</dbReference>
<sequence>MEVDQETGIKIVHKDLDKSATNASKVVTQQLVEIIIPSYAAWFSFGKIHEIEEKALPEFFNNKNKSKTPQVYKDYRDFMINTYRLNPHEYLTVTACRRNLAGDVCAIIRVHAVLEQWGLLNYQVDPDSRPSTVGPAFTGHFRVSADTPRGLQPLAPSVSSVSHVIANTALSAYSHSDKEKLPKAPSSLSTNIFTQKRTSESDDKVAKKLKFTCGTCGVDCSNSRYHCTKQSNFDICGNCYLEGRFPSTLYSGDFLKMQDQVLHHDEDAEWTNQEVLLLLEGIELFDDDWIKISEHVGTRTRDQCVLQFLKLPIEDSFVQTPQDKLGPLQYNRVPFSPGTLTLSLADNPVLTLTSFLASLVSPKVAQAAAEAAVSKLKGEKEAPGSPKKSPTKTSPTKENLEKAAATAFGAAAAKASVLTTHEELEMQKATRILIETQLKKMELKLQHFQELEAILEHERKELEAERHQFYLDRLELKKNGSFMEGQNQIAHAVENGDVEMGNGQLFTLN</sequence>
<name>A0AAD5Y7N9_9FUNG</name>
<dbReference type="Gene3D" id="1.10.10.60">
    <property type="entry name" value="Homeodomain-like"/>
    <property type="match status" value="1"/>
</dbReference>
<accession>A0AAD5Y7N9</accession>
<evidence type="ECO:0008006" key="17">
    <source>
        <dbReference type="Google" id="ProtNLM"/>
    </source>
</evidence>
<dbReference type="InterPro" id="IPR009057">
    <property type="entry name" value="Homeodomain-like_sf"/>
</dbReference>
<evidence type="ECO:0000256" key="6">
    <source>
        <dbReference type="ARBA" id="ARBA00023163"/>
    </source>
</evidence>
<dbReference type="PROSITE" id="PS50934">
    <property type="entry name" value="SWIRM"/>
    <property type="match status" value="1"/>
</dbReference>
<feature type="domain" description="SANT" evidence="14">
    <location>
        <begin position="265"/>
        <end position="316"/>
    </location>
</feature>
<keyword evidence="16" id="KW-1185">Reference proteome</keyword>
<dbReference type="InterPro" id="IPR001005">
    <property type="entry name" value="SANT/Myb"/>
</dbReference>
<evidence type="ECO:0000256" key="2">
    <source>
        <dbReference type="ARBA" id="ARBA00022771"/>
    </source>
</evidence>
<dbReference type="Pfam" id="PF00569">
    <property type="entry name" value="ZZ"/>
    <property type="match status" value="1"/>
</dbReference>
<reference evidence="15" key="1">
    <citation type="submission" date="2020-05" db="EMBL/GenBank/DDBJ databases">
        <title>Phylogenomic resolution of chytrid fungi.</title>
        <authorList>
            <person name="Stajich J.E."/>
            <person name="Amses K."/>
            <person name="Simmons R."/>
            <person name="Seto K."/>
            <person name="Myers J."/>
            <person name="Bonds A."/>
            <person name="Quandt C.A."/>
            <person name="Barry K."/>
            <person name="Liu P."/>
            <person name="Grigoriev I."/>
            <person name="Longcore J.E."/>
            <person name="James T.Y."/>
        </authorList>
    </citation>
    <scope>NUCLEOTIDE SEQUENCE</scope>
    <source>
        <strain evidence="15">PLAUS21</strain>
    </source>
</reference>
<feature type="coiled-coil region" evidence="9">
    <location>
        <begin position="438"/>
        <end position="468"/>
    </location>
</feature>
<dbReference type="InterPro" id="IPR041984">
    <property type="entry name" value="Rsc8/Ssr1/Ssr2_ZZ"/>
</dbReference>
<dbReference type="SMART" id="SM00717">
    <property type="entry name" value="SANT"/>
    <property type="match status" value="1"/>
</dbReference>
<evidence type="ECO:0000256" key="3">
    <source>
        <dbReference type="ARBA" id="ARBA00022833"/>
    </source>
</evidence>
<feature type="domain" description="Myb-like" evidence="11">
    <location>
        <begin position="270"/>
        <end position="312"/>
    </location>
</feature>
<dbReference type="CDD" id="cd02336">
    <property type="entry name" value="ZZ_RSC8"/>
    <property type="match status" value="1"/>
</dbReference>
<dbReference type="InterPro" id="IPR007526">
    <property type="entry name" value="SWIRM"/>
</dbReference>
<organism evidence="15 16">
    <name type="scientific">Boothiomyces macroporosus</name>
    <dbReference type="NCBI Taxonomy" id="261099"/>
    <lineage>
        <taxon>Eukaryota</taxon>
        <taxon>Fungi</taxon>
        <taxon>Fungi incertae sedis</taxon>
        <taxon>Chytridiomycota</taxon>
        <taxon>Chytridiomycota incertae sedis</taxon>
        <taxon>Chytridiomycetes</taxon>
        <taxon>Rhizophydiales</taxon>
        <taxon>Terramycetaceae</taxon>
        <taxon>Boothiomyces</taxon>
    </lineage>
</organism>
<dbReference type="FunFam" id="1.10.10.10:FF:000020">
    <property type="entry name" value="SWI/SNF complex subunit SMARCC2 isoform c"/>
    <property type="match status" value="1"/>
</dbReference>
<evidence type="ECO:0000256" key="10">
    <source>
        <dbReference type="SAM" id="MobiDB-lite"/>
    </source>
</evidence>
<feature type="domain" description="SWIRM" evidence="13">
    <location>
        <begin position="34"/>
        <end position="131"/>
    </location>
</feature>
<dbReference type="SUPFAM" id="SSF57850">
    <property type="entry name" value="RING/U-box"/>
    <property type="match status" value="1"/>
</dbReference>
<dbReference type="GO" id="GO:0016514">
    <property type="term" value="C:SWI/SNF complex"/>
    <property type="evidence" value="ECO:0007669"/>
    <property type="project" value="TreeGrafter"/>
</dbReference>
<keyword evidence="2 8" id="KW-0863">Zinc-finger</keyword>
<comment type="caution">
    <text evidence="15">The sequence shown here is derived from an EMBL/GenBank/DDBJ whole genome shotgun (WGS) entry which is preliminary data.</text>
</comment>
<dbReference type="Gene3D" id="1.10.10.10">
    <property type="entry name" value="Winged helix-like DNA-binding domain superfamily/Winged helix DNA-binding domain"/>
    <property type="match status" value="1"/>
</dbReference>
<feature type="compositionally biased region" description="Low complexity" evidence="10">
    <location>
        <begin position="385"/>
        <end position="398"/>
    </location>
</feature>
<dbReference type="PROSITE" id="PS51293">
    <property type="entry name" value="SANT"/>
    <property type="match status" value="1"/>
</dbReference>
<evidence type="ECO:0000256" key="7">
    <source>
        <dbReference type="ARBA" id="ARBA00023242"/>
    </source>
</evidence>
<dbReference type="EMBL" id="JADGKB010000054">
    <property type="protein sequence ID" value="KAJ3256216.1"/>
    <property type="molecule type" value="Genomic_DNA"/>
</dbReference>
<evidence type="ECO:0000259" key="11">
    <source>
        <dbReference type="PROSITE" id="PS50090"/>
    </source>
</evidence>
<dbReference type="Pfam" id="PF16495">
    <property type="entry name" value="SWIRM-assoc_1"/>
    <property type="match status" value="1"/>
</dbReference>
<dbReference type="SUPFAM" id="SSF46689">
    <property type="entry name" value="Homeodomain-like"/>
    <property type="match status" value="2"/>
</dbReference>
<evidence type="ECO:0000313" key="15">
    <source>
        <dbReference type="EMBL" id="KAJ3256216.1"/>
    </source>
</evidence>
<dbReference type="FunFam" id="1.10.10.60:FF:000014">
    <property type="entry name" value="SWI/SNF complex subunit SMARCC2 isoform C"/>
    <property type="match status" value="1"/>
</dbReference>
<keyword evidence="1" id="KW-0479">Metal-binding</keyword>
<keyword evidence="7" id="KW-0539">Nucleus</keyword>
<evidence type="ECO:0000256" key="4">
    <source>
        <dbReference type="ARBA" id="ARBA00023015"/>
    </source>
</evidence>
<evidence type="ECO:0000256" key="8">
    <source>
        <dbReference type="PROSITE-ProRule" id="PRU00228"/>
    </source>
</evidence>
<dbReference type="InterPro" id="IPR000433">
    <property type="entry name" value="Znf_ZZ"/>
</dbReference>
<evidence type="ECO:0000256" key="9">
    <source>
        <dbReference type="SAM" id="Coils"/>
    </source>
</evidence>
<feature type="domain" description="ZZ-type" evidence="12">
    <location>
        <begin position="208"/>
        <end position="262"/>
    </location>
</feature>
<dbReference type="Proteomes" id="UP001210925">
    <property type="component" value="Unassembled WGS sequence"/>
</dbReference>